<comment type="caution">
    <text evidence="1">The sequence shown here is derived from an EMBL/GenBank/DDBJ whole genome shotgun (WGS) entry which is preliminary data.</text>
</comment>
<evidence type="ECO:0000313" key="2">
    <source>
        <dbReference type="Proteomes" id="UP000737018"/>
    </source>
</evidence>
<name>A0A8J4QTP9_9ROSI</name>
<evidence type="ECO:0000313" key="1">
    <source>
        <dbReference type="EMBL" id="KAF3958605.1"/>
    </source>
</evidence>
<protein>
    <submittedName>
        <fullName evidence="1">Uncharacterized protein</fullName>
    </submittedName>
</protein>
<dbReference type="OrthoDB" id="10265275at2759"/>
<sequence length="91" mass="10162">MGISIGRLDQLQRCFEVQFAAGRDLRPGQLGSMIQTLSNCMLVSMLHMLGCFSPLSSKLPLHGCSLGVQGDTIYFYVQGDTIYFYVRPPRE</sequence>
<gene>
    <name evidence="1" type="ORF">CMV_016504</name>
</gene>
<accession>A0A8J4QTP9</accession>
<dbReference type="EMBL" id="JRKL02002520">
    <property type="protein sequence ID" value="KAF3958605.1"/>
    <property type="molecule type" value="Genomic_DNA"/>
</dbReference>
<dbReference type="AlphaFoldDB" id="A0A8J4QTP9"/>
<reference evidence="1" key="1">
    <citation type="submission" date="2020-03" db="EMBL/GenBank/DDBJ databases">
        <title>Castanea mollissima Vanexum genome sequencing.</title>
        <authorList>
            <person name="Staton M."/>
        </authorList>
    </citation>
    <scope>NUCLEOTIDE SEQUENCE</scope>
    <source>
        <tissue evidence="1">Leaf</tissue>
    </source>
</reference>
<organism evidence="1 2">
    <name type="scientific">Castanea mollissima</name>
    <name type="common">Chinese chestnut</name>
    <dbReference type="NCBI Taxonomy" id="60419"/>
    <lineage>
        <taxon>Eukaryota</taxon>
        <taxon>Viridiplantae</taxon>
        <taxon>Streptophyta</taxon>
        <taxon>Embryophyta</taxon>
        <taxon>Tracheophyta</taxon>
        <taxon>Spermatophyta</taxon>
        <taxon>Magnoliopsida</taxon>
        <taxon>eudicotyledons</taxon>
        <taxon>Gunneridae</taxon>
        <taxon>Pentapetalae</taxon>
        <taxon>rosids</taxon>
        <taxon>fabids</taxon>
        <taxon>Fagales</taxon>
        <taxon>Fagaceae</taxon>
        <taxon>Castanea</taxon>
    </lineage>
</organism>
<dbReference type="Proteomes" id="UP000737018">
    <property type="component" value="Unassembled WGS sequence"/>
</dbReference>
<proteinExistence type="predicted"/>
<keyword evidence="2" id="KW-1185">Reference proteome</keyword>